<reference evidence="4" key="1">
    <citation type="submission" date="2022-01" db="EMBL/GenBank/DDBJ databases">
        <title>Genome-Based Taxonomic Classification of the Phylum Actinobacteria.</title>
        <authorList>
            <person name="Gao Y."/>
        </authorList>
    </citation>
    <scope>NUCLEOTIDE SEQUENCE</scope>
    <source>
        <strain evidence="4">KLBMP 8922</strain>
    </source>
</reference>
<proteinExistence type="predicted"/>
<dbReference type="PANTHER" id="PTHR43056:SF10">
    <property type="entry name" value="COCE_NOND FAMILY, PUTATIVE (AFU_ORTHOLOGUE AFUA_7G00600)-RELATED"/>
    <property type="match status" value="1"/>
</dbReference>
<feature type="region of interest" description="Disordered" evidence="2">
    <location>
        <begin position="1"/>
        <end position="20"/>
    </location>
</feature>
<dbReference type="InterPro" id="IPR029058">
    <property type="entry name" value="AB_hydrolase_fold"/>
</dbReference>
<gene>
    <name evidence="4" type="ORF">LZ495_38825</name>
</gene>
<evidence type="ECO:0000259" key="3">
    <source>
        <dbReference type="SMART" id="SM00939"/>
    </source>
</evidence>
<dbReference type="InterPro" id="IPR008979">
    <property type="entry name" value="Galactose-bd-like_sf"/>
</dbReference>
<dbReference type="Proteomes" id="UP001165378">
    <property type="component" value="Unassembled WGS sequence"/>
</dbReference>
<keyword evidence="1 4" id="KW-0378">Hydrolase</keyword>
<dbReference type="InterPro" id="IPR013736">
    <property type="entry name" value="Xaa-Pro_dipept_C"/>
</dbReference>
<dbReference type="GO" id="GO:0008239">
    <property type="term" value="F:dipeptidyl-peptidase activity"/>
    <property type="evidence" value="ECO:0007669"/>
    <property type="project" value="InterPro"/>
</dbReference>
<dbReference type="SMART" id="SM00939">
    <property type="entry name" value="PepX_C"/>
    <property type="match status" value="1"/>
</dbReference>
<dbReference type="InterPro" id="IPR000383">
    <property type="entry name" value="Xaa-Pro-like_dom"/>
</dbReference>
<dbReference type="InterPro" id="IPR005674">
    <property type="entry name" value="CocE/Ser_esterase"/>
</dbReference>
<sequence length="666" mass="69915">MLHQLLHPARTGRTGRRRSPFGRLRRRIGALLAGVLVATTALAGSGPAATASPPAASPVAYGISAQKGVAVTMADGTVLRADIYTPALPGTTTAAPGPFPVLLNQTPYGRGLKQAELAYFVQRGYIAVAVDVRGTGSSTGSWSPFAPIEAQDGAALVDWAAALPSADGGVGLYGDSYTGINQITTAGAVGPGSPLKAIFPVVAGNDLYRELVTMGGLPNAEFMPFWLLYTGLGNLTNPITDALNGGSPQNILDTLALELQHINGIATANLPILNGLMTGGEHSYDGAFWQARRPADQLANVVANGVPAFLVGGWFDLFQRGALMNYSGLQNAWAGRPVGAPMVAGQQVTDRYQLLMGPWYHDPRQDPAFDLSALQLRWYDRWLKGMDTGITGTANPLHVKELGSNRWLDTRNYPFTEATASRLYFDKGRTGTAGSSANDGLLTPTPPTSGGSEFITWTASNNPCTRSSTQWFGGFLRNPACDDSNLARESGPNALVYTTDPVTETTVLAGPIGATLYASANTNETQFVATITDVGPDGSSVPLSTGALVGTHRAVDPARSWYAPDGSLLMPYHPSTQASATPVPAFQTTRYDLEVFPTFASLAPGHRLRVVITTADTPHLSATTPQTFKLLAGVYQLKSGPGTPSSITVPLAPAANFGTPCTSVCP</sequence>
<dbReference type="AlphaFoldDB" id="A0AA41U3W2"/>
<keyword evidence="5" id="KW-1185">Reference proteome</keyword>
<dbReference type="NCBIfam" id="TIGR00976">
    <property type="entry name" value="CocE_NonD"/>
    <property type="match status" value="1"/>
</dbReference>
<dbReference type="InterPro" id="IPR050585">
    <property type="entry name" value="Xaa-Pro_dipeptidyl-ppase/CocE"/>
</dbReference>
<dbReference type="Gene3D" id="3.40.50.1820">
    <property type="entry name" value="alpha/beta hydrolase"/>
    <property type="match status" value="1"/>
</dbReference>
<evidence type="ECO:0000256" key="1">
    <source>
        <dbReference type="ARBA" id="ARBA00022801"/>
    </source>
</evidence>
<dbReference type="SUPFAM" id="SSF49785">
    <property type="entry name" value="Galactose-binding domain-like"/>
    <property type="match status" value="1"/>
</dbReference>
<protein>
    <submittedName>
        <fullName evidence="4">CocE/NonD family hydrolase</fullName>
    </submittedName>
</protein>
<dbReference type="EMBL" id="JAKFHA010000044">
    <property type="protein sequence ID" value="MCF2533143.1"/>
    <property type="molecule type" value="Genomic_DNA"/>
</dbReference>
<dbReference type="RefSeq" id="WP_235057919.1">
    <property type="nucleotide sequence ID" value="NZ_JAKFHA010000044.1"/>
</dbReference>
<evidence type="ECO:0000256" key="2">
    <source>
        <dbReference type="SAM" id="MobiDB-lite"/>
    </source>
</evidence>
<dbReference type="Pfam" id="PF08530">
    <property type="entry name" value="PepX_C"/>
    <property type="match status" value="1"/>
</dbReference>
<dbReference type="Gene3D" id="1.10.3020.10">
    <property type="entry name" value="alpha-amino acid ester hydrolase ( Helical cap domain)"/>
    <property type="match status" value="1"/>
</dbReference>
<name>A0AA41U3W2_9ACTN</name>
<dbReference type="Pfam" id="PF02129">
    <property type="entry name" value="Peptidase_S15"/>
    <property type="match status" value="1"/>
</dbReference>
<evidence type="ECO:0000313" key="4">
    <source>
        <dbReference type="EMBL" id="MCF2533143.1"/>
    </source>
</evidence>
<dbReference type="PANTHER" id="PTHR43056">
    <property type="entry name" value="PEPTIDASE S9 PROLYL OLIGOPEPTIDASE"/>
    <property type="match status" value="1"/>
</dbReference>
<dbReference type="Gene3D" id="2.60.120.260">
    <property type="entry name" value="Galactose-binding domain-like"/>
    <property type="match status" value="1"/>
</dbReference>
<organism evidence="4 5">
    <name type="scientific">Yinghuangia soli</name>
    <dbReference type="NCBI Taxonomy" id="2908204"/>
    <lineage>
        <taxon>Bacteria</taxon>
        <taxon>Bacillati</taxon>
        <taxon>Actinomycetota</taxon>
        <taxon>Actinomycetes</taxon>
        <taxon>Kitasatosporales</taxon>
        <taxon>Streptomycetaceae</taxon>
        <taxon>Yinghuangia</taxon>
    </lineage>
</organism>
<dbReference type="SUPFAM" id="SSF53474">
    <property type="entry name" value="alpha/beta-Hydrolases"/>
    <property type="match status" value="1"/>
</dbReference>
<evidence type="ECO:0000313" key="5">
    <source>
        <dbReference type="Proteomes" id="UP001165378"/>
    </source>
</evidence>
<comment type="caution">
    <text evidence="4">The sequence shown here is derived from an EMBL/GenBank/DDBJ whole genome shotgun (WGS) entry which is preliminary data.</text>
</comment>
<accession>A0AA41U3W2</accession>
<feature type="domain" description="Xaa-Pro dipeptidyl-peptidase C-terminal" evidence="3">
    <location>
        <begin position="376"/>
        <end position="648"/>
    </location>
</feature>